<comment type="caution">
    <text evidence="1">The sequence shown here is derived from an EMBL/GenBank/DDBJ whole genome shotgun (WGS) entry which is preliminary data.</text>
</comment>
<keyword evidence="2" id="KW-1185">Reference proteome</keyword>
<evidence type="ECO:0000313" key="2">
    <source>
        <dbReference type="Proteomes" id="UP000275267"/>
    </source>
</evidence>
<dbReference type="GO" id="GO:0016301">
    <property type="term" value="F:kinase activity"/>
    <property type="evidence" value="ECO:0007669"/>
    <property type="project" value="UniProtKB-KW"/>
</dbReference>
<proteinExistence type="predicted"/>
<organism evidence="1 2">
    <name type="scientific">Panicum miliaceum</name>
    <name type="common">Proso millet</name>
    <name type="synonym">Broomcorn millet</name>
    <dbReference type="NCBI Taxonomy" id="4540"/>
    <lineage>
        <taxon>Eukaryota</taxon>
        <taxon>Viridiplantae</taxon>
        <taxon>Streptophyta</taxon>
        <taxon>Embryophyta</taxon>
        <taxon>Tracheophyta</taxon>
        <taxon>Spermatophyta</taxon>
        <taxon>Magnoliopsida</taxon>
        <taxon>Liliopsida</taxon>
        <taxon>Poales</taxon>
        <taxon>Poaceae</taxon>
        <taxon>PACMAD clade</taxon>
        <taxon>Panicoideae</taxon>
        <taxon>Panicodae</taxon>
        <taxon>Paniceae</taxon>
        <taxon>Panicinae</taxon>
        <taxon>Panicum</taxon>
        <taxon>Panicum sect. Panicum</taxon>
    </lineage>
</organism>
<sequence length="78" mass="8826">MELGFVAKACAQVVECRRVLRWPYAVRERDQVKRELCEYVRGEAEASLERLHRCAELETKCLCLDAGSAAENVRGVQG</sequence>
<accession>A0A3L6S535</accession>
<dbReference type="Proteomes" id="UP000275267">
    <property type="component" value="Unassembled WGS sequence"/>
</dbReference>
<dbReference type="STRING" id="4540.A0A3L6S535"/>
<dbReference type="Gene3D" id="1.20.120.1750">
    <property type="match status" value="1"/>
</dbReference>
<dbReference type="EMBL" id="PQIB02000005">
    <property type="protein sequence ID" value="RLN15739.1"/>
    <property type="molecule type" value="Genomic_DNA"/>
</dbReference>
<protein>
    <submittedName>
        <fullName evidence="1">LRR receptor-like serine/threonine-protein kinase GSO1</fullName>
    </submittedName>
</protein>
<name>A0A3L6S535_PANMI</name>
<evidence type="ECO:0000313" key="1">
    <source>
        <dbReference type="EMBL" id="RLN15739.1"/>
    </source>
</evidence>
<reference evidence="2" key="1">
    <citation type="journal article" date="2019" name="Nat. Commun.">
        <title>The genome of broomcorn millet.</title>
        <authorList>
            <person name="Zou C."/>
            <person name="Miki D."/>
            <person name="Li D."/>
            <person name="Tang Q."/>
            <person name="Xiao L."/>
            <person name="Rajput S."/>
            <person name="Deng P."/>
            <person name="Jia W."/>
            <person name="Huang R."/>
            <person name="Zhang M."/>
            <person name="Sun Y."/>
            <person name="Hu J."/>
            <person name="Fu X."/>
            <person name="Schnable P.S."/>
            <person name="Li F."/>
            <person name="Zhang H."/>
            <person name="Feng B."/>
            <person name="Zhu X."/>
            <person name="Liu R."/>
            <person name="Schnable J.C."/>
            <person name="Zhu J.-K."/>
            <person name="Zhang H."/>
        </authorList>
    </citation>
    <scope>NUCLEOTIDE SEQUENCE [LARGE SCALE GENOMIC DNA]</scope>
</reference>
<gene>
    <name evidence="1" type="ORF">C2845_PM02G01700</name>
</gene>
<dbReference type="AlphaFoldDB" id="A0A3L6S535"/>
<dbReference type="OrthoDB" id="695519at2759"/>